<dbReference type="InterPro" id="IPR000923">
    <property type="entry name" value="BlueCu_1"/>
</dbReference>
<dbReference type="RefSeq" id="WP_188878878.1">
    <property type="nucleotide sequence ID" value="NZ_BMOQ01000005.1"/>
</dbReference>
<dbReference type="Pfam" id="PF00127">
    <property type="entry name" value="Copper-bind"/>
    <property type="match status" value="1"/>
</dbReference>
<dbReference type="EMBL" id="BMOQ01000005">
    <property type="protein sequence ID" value="GGN19692.1"/>
    <property type="molecule type" value="Genomic_DNA"/>
</dbReference>
<comment type="subcellular location">
    <subcellularLocation>
        <location evidence="1">Membrane</location>
    </subcellularLocation>
</comment>
<evidence type="ECO:0000256" key="3">
    <source>
        <dbReference type="ARBA" id="ARBA00022723"/>
    </source>
</evidence>
<evidence type="ECO:0000256" key="1">
    <source>
        <dbReference type="ARBA" id="ARBA00004370"/>
    </source>
</evidence>
<dbReference type="Proteomes" id="UP000608850">
    <property type="component" value="Unassembled WGS sequence"/>
</dbReference>
<evidence type="ECO:0000256" key="4">
    <source>
        <dbReference type="ARBA" id="ARBA00022982"/>
    </source>
</evidence>
<feature type="domain" description="Blue (type 1) copper" evidence="7">
    <location>
        <begin position="57"/>
        <end position="128"/>
    </location>
</feature>
<keyword evidence="2" id="KW-0813">Transport</keyword>
<evidence type="ECO:0000313" key="9">
    <source>
        <dbReference type="Proteomes" id="UP000608850"/>
    </source>
</evidence>
<reference evidence="8 9" key="1">
    <citation type="journal article" date="2019" name="Int. J. Syst. Evol. Microbiol.">
        <title>The Global Catalogue of Microorganisms (GCM) 10K type strain sequencing project: providing services to taxonomists for standard genome sequencing and annotation.</title>
        <authorList>
            <consortium name="The Broad Institute Genomics Platform"/>
            <consortium name="The Broad Institute Genome Sequencing Center for Infectious Disease"/>
            <person name="Wu L."/>
            <person name="Ma J."/>
        </authorList>
    </citation>
    <scope>NUCLEOTIDE SEQUENCE [LARGE SCALE GENOMIC DNA]</scope>
    <source>
        <strain evidence="8 9">JCM 16331</strain>
    </source>
</reference>
<evidence type="ECO:0000313" key="8">
    <source>
        <dbReference type="EMBL" id="GGN19692.1"/>
    </source>
</evidence>
<evidence type="ECO:0000256" key="6">
    <source>
        <dbReference type="ARBA" id="ARBA00023136"/>
    </source>
</evidence>
<dbReference type="GO" id="GO:0009055">
    <property type="term" value="F:electron transfer activity"/>
    <property type="evidence" value="ECO:0007669"/>
    <property type="project" value="InterPro"/>
</dbReference>
<accession>A0A830GD21</accession>
<protein>
    <recommendedName>
        <fullName evidence="7">Blue (type 1) copper domain-containing protein</fullName>
    </recommendedName>
</protein>
<keyword evidence="3" id="KW-0479">Metal-binding</keyword>
<dbReference type="GO" id="GO:0005507">
    <property type="term" value="F:copper ion binding"/>
    <property type="evidence" value="ECO:0007669"/>
    <property type="project" value="InterPro"/>
</dbReference>
<comment type="caution">
    <text evidence="8">The sequence shown here is derived from an EMBL/GenBank/DDBJ whole genome shotgun (WGS) entry which is preliminary data.</text>
</comment>
<dbReference type="InterPro" id="IPR008972">
    <property type="entry name" value="Cupredoxin"/>
</dbReference>
<dbReference type="Gene3D" id="2.60.40.420">
    <property type="entry name" value="Cupredoxins - blue copper proteins"/>
    <property type="match status" value="1"/>
</dbReference>
<dbReference type="GO" id="GO:0016020">
    <property type="term" value="C:membrane"/>
    <property type="evidence" value="ECO:0007669"/>
    <property type="project" value="UniProtKB-SubCell"/>
</dbReference>
<evidence type="ECO:0000256" key="5">
    <source>
        <dbReference type="ARBA" id="ARBA00023008"/>
    </source>
</evidence>
<sequence>MRRRTYLSGVGALATTGLAGCGSDASTASTSTTPLPPDTVRCALVDYAFRPGTDEPLVIDAGTTVRFVWRSNGHNVVPTEKPAGADWTGEPELRSRGHTYDHEFTVPGTYHIVCEPHVNLGMVGDIVVTESGGAATTGGANDTRE</sequence>
<proteinExistence type="predicted"/>
<organism evidence="8 9">
    <name type="scientific">Halarchaeum nitratireducens</name>
    <dbReference type="NCBI Taxonomy" id="489913"/>
    <lineage>
        <taxon>Archaea</taxon>
        <taxon>Methanobacteriati</taxon>
        <taxon>Methanobacteriota</taxon>
        <taxon>Stenosarchaea group</taxon>
        <taxon>Halobacteria</taxon>
        <taxon>Halobacteriales</taxon>
        <taxon>Halobacteriaceae</taxon>
    </lineage>
</organism>
<gene>
    <name evidence="8" type="ORF">GCM10009021_21030</name>
</gene>
<dbReference type="PANTHER" id="PTHR34192:SF10">
    <property type="entry name" value="PLASTOCYANIN MAJOR ISOFORM, CHLOROPLASTIC-RELATED"/>
    <property type="match status" value="1"/>
</dbReference>
<dbReference type="PROSITE" id="PS51257">
    <property type="entry name" value="PROKAR_LIPOPROTEIN"/>
    <property type="match status" value="1"/>
</dbReference>
<dbReference type="OrthoDB" id="11836at2157"/>
<evidence type="ECO:0000259" key="7">
    <source>
        <dbReference type="Pfam" id="PF00127"/>
    </source>
</evidence>
<keyword evidence="6" id="KW-0472">Membrane</keyword>
<dbReference type="PANTHER" id="PTHR34192">
    <property type="entry name" value="PLASTOCYANIN MAJOR ISOFORM, CHLOROPLASTIC-RELATED"/>
    <property type="match status" value="1"/>
</dbReference>
<keyword evidence="9" id="KW-1185">Reference proteome</keyword>
<evidence type="ECO:0000256" key="2">
    <source>
        <dbReference type="ARBA" id="ARBA00022448"/>
    </source>
</evidence>
<name>A0A830GD21_9EURY</name>
<keyword evidence="4" id="KW-0249">Electron transport</keyword>
<dbReference type="SUPFAM" id="SSF49503">
    <property type="entry name" value="Cupredoxins"/>
    <property type="match status" value="1"/>
</dbReference>
<keyword evidence="5" id="KW-0186">Copper</keyword>
<dbReference type="AlphaFoldDB" id="A0A830GD21"/>